<reference evidence="2" key="1">
    <citation type="submission" date="2023-03" db="EMBL/GenBank/DDBJ databases">
        <title>Massive genome expansion in bonnet fungi (Mycena s.s.) driven by repeated elements and novel gene families across ecological guilds.</title>
        <authorList>
            <consortium name="Lawrence Berkeley National Laboratory"/>
            <person name="Harder C.B."/>
            <person name="Miyauchi S."/>
            <person name="Viragh M."/>
            <person name="Kuo A."/>
            <person name="Thoen E."/>
            <person name="Andreopoulos B."/>
            <person name="Lu D."/>
            <person name="Skrede I."/>
            <person name="Drula E."/>
            <person name="Henrissat B."/>
            <person name="Morin E."/>
            <person name="Kohler A."/>
            <person name="Barry K."/>
            <person name="LaButti K."/>
            <person name="Morin E."/>
            <person name="Salamov A."/>
            <person name="Lipzen A."/>
            <person name="Mereny Z."/>
            <person name="Hegedus B."/>
            <person name="Baldrian P."/>
            <person name="Stursova M."/>
            <person name="Weitz H."/>
            <person name="Taylor A."/>
            <person name="Grigoriev I.V."/>
            <person name="Nagy L.G."/>
            <person name="Martin F."/>
            <person name="Kauserud H."/>
        </authorList>
    </citation>
    <scope>NUCLEOTIDE SEQUENCE</scope>
    <source>
        <strain evidence="2">CBHHK188m</strain>
    </source>
</reference>
<proteinExistence type="predicted"/>
<name>A0AAD7MLZ0_9AGAR</name>
<accession>A0AAD7MLZ0</accession>
<gene>
    <name evidence="2" type="ORF">DFH07DRAFT_855672</name>
</gene>
<sequence>MFALRFVSLFLLSANIASASPTVNPAGATAVEKRASTADIETVFNTLKSSTDTILPQITALGSSGTATDTSVTPLISELTAALNTATASLAALPTTETKKRQTEDDIAILAAGLVTDIANTFNGFPVPGLDVLLVEVDVALNELLVGLDTLLVGVSVLVAGLLSGVAGVLDGLGLGLVLGLLGL</sequence>
<evidence type="ECO:0000313" key="2">
    <source>
        <dbReference type="EMBL" id="KAJ7723621.1"/>
    </source>
</evidence>
<keyword evidence="1" id="KW-0732">Signal</keyword>
<keyword evidence="3" id="KW-1185">Reference proteome</keyword>
<dbReference type="Proteomes" id="UP001215280">
    <property type="component" value="Unassembled WGS sequence"/>
</dbReference>
<evidence type="ECO:0000256" key="1">
    <source>
        <dbReference type="SAM" id="SignalP"/>
    </source>
</evidence>
<dbReference type="AlphaFoldDB" id="A0AAD7MLZ0"/>
<dbReference type="EMBL" id="JARJLG010000245">
    <property type="protein sequence ID" value="KAJ7723621.1"/>
    <property type="molecule type" value="Genomic_DNA"/>
</dbReference>
<protein>
    <submittedName>
        <fullName evidence="2">Uncharacterized protein</fullName>
    </submittedName>
</protein>
<feature type="signal peptide" evidence="1">
    <location>
        <begin position="1"/>
        <end position="19"/>
    </location>
</feature>
<comment type="caution">
    <text evidence="2">The sequence shown here is derived from an EMBL/GenBank/DDBJ whole genome shotgun (WGS) entry which is preliminary data.</text>
</comment>
<feature type="chain" id="PRO_5042104618" evidence="1">
    <location>
        <begin position="20"/>
        <end position="184"/>
    </location>
</feature>
<organism evidence="2 3">
    <name type="scientific">Mycena maculata</name>
    <dbReference type="NCBI Taxonomy" id="230809"/>
    <lineage>
        <taxon>Eukaryota</taxon>
        <taxon>Fungi</taxon>
        <taxon>Dikarya</taxon>
        <taxon>Basidiomycota</taxon>
        <taxon>Agaricomycotina</taxon>
        <taxon>Agaricomycetes</taxon>
        <taxon>Agaricomycetidae</taxon>
        <taxon>Agaricales</taxon>
        <taxon>Marasmiineae</taxon>
        <taxon>Mycenaceae</taxon>
        <taxon>Mycena</taxon>
    </lineage>
</organism>
<evidence type="ECO:0000313" key="3">
    <source>
        <dbReference type="Proteomes" id="UP001215280"/>
    </source>
</evidence>